<dbReference type="SUPFAM" id="SSF81301">
    <property type="entry name" value="Nucleotidyltransferase"/>
    <property type="match status" value="1"/>
</dbReference>
<dbReference type="InterPro" id="IPR043519">
    <property type="entry name" value="NT_sf"/>
</dbReference>
<comment type="caution">
    <text evidence="1">The sequence shown here is derived from an EMBL/GenBank/DDBJ whole genome shotgun (WGS) entry which is preliminary data.</text>
</comment>
<reference evidence="1 2" key="1">
    <citation type="submission" date="2017-11" db="EMBL/GenBank/DDBJ databases">
        <title>Comparative genomics of Botrytis spp.</title>
        <authorList>
            <person name="Valero-Jimenez C.A."/>
            <person name="Tapia P."/>
            <person name="Veloso J."/>
            <person name="Silva-Moreno E."/>
            <person name="Staats M."/>
            <person name="Valdes J.H."/>
            <person name="Van Kan J.A.L."/>
        </authorList>
    </citation>
    <scope>NUCLEOTIDE SEQUENCE [LARGE SCALE GENOMIC DNA]</scope>
    <source>
        <strain evidence="1 2">MUCL2830</strain>
    </source>
</reference>
<protein>
    <submittedName>
        <fullName evidence="1">Uncharacterized protein</fullName>
    </submittedName>
</protein>
<dbReference type="Proteomes" id="UP000297299">
    <property type="component" value="Unassembled WGS sequence"/>
</dbReference>
<evidence type="ECO:0000313" key="1">
    <source>
        <dbReference type="EMBL" id="TEY39053.1"/>
    </source>
</evidence>
<sequence length="230" mass="25809">MASRYNIVDYDSDDELELSPHIDNLVSAAEFVVRLLERGNIHYALMGAFALKCCGSARDTHNVDIVVGTSMKKIWQIIEPESRLVIPESRLVADVMKMFVKTGPNYDGFLETRLVEVELIAPDFILKCVLTNQPGSNGTPRDIQNHPQTLVVPSPSGYQIAFKALDVLYLLRSKLDIMAARGAPKDYLDAQSIVGNWRQELERIQGYSEVVNTQNNIELILTLPHSPLVW</sequence>
<keyword evidence="2" id="KW-1185">Reference proteome</keyword>
<dbReference type="EMBL" id="PHWZ01000469">
    <property type="protein sequence ID" value="TEY39053.1"/>
    <property type="molecule type" value="Genomic_DNA"/>
</dbReference>
<accession>A0A4Y8CME0</accession>
<proteinExistence type="predicted"/>
<evidence type="ECO:0000313" key="2">
    <source>
        <dbReference type="Proteomes" id="UP000297299"/>
    </source>
</evidence>
<gene>
    <name evidence="1" type="ORF">BOTCAL_0470g00100</name>
</gene>
<dbReference type="OrthoDB" id="10066232at2759"/>
<organism evidence="1 2">
    <name type="scientific">Botryotinia calthae</name>
    <dbReference type="NCBI Taxonomy" id="38488"/>
    <lineage>
        <taxon>Eukaryota</taxon>
        <taxon>Fungi</taxon>
        <taxon>Dikarya</taxon>
        <taxon>Ascomycota</taxon>
        <taxon>Pezizomycotina</taxon>
        <taxon>Leotiomycetes</taxon>
        <taxon>Helotiales</taxon>
        <taxon>Sclerotiniaceae</taxon>
        <taxon>Botryotinia</taxon>
    </lineage>
</organism>
<name>A0A4Y8CME0_9HELO</name>
<dbReference type="AlphaFoldDB" id="A0A4Y8CME0"/>